<dbReference type="KEGG" id="pbk:Back11_35600"/>
<accession>A0A3G9J1G8</accession>
<evidence type="ECO:0000313" key="1">
    <source>
        <dbReference type="EMBL" id="BBH22215.1"/>
    </source>
</evidence>
<keyword evidence="2" id="KW-1185">Reference proteome</keyword>
<proteinExistence type="predicted"/>
<dbReference type="Proteomes" id="UP000275368">
    <property type="component" value="Chromosome"/>
</dbReference>
<dbReference type="EMBL" id="AP019308">
    <property type="protein sequence ID" value="BBH22215.1"/>
    <property type="molecule type" value="Genomic_DNA"/>
</dbReference>
<evidence type="ECO:0000313" key="2">
    <source>
        <dbReference type="Proteomes" id="UP000275368"/>
    </source>
</evidence>
<protein>
    <submittedName>
        <fullName evidence="1">Uncharacterized protein</fullName>
    </submittedName>
</protein>
<dbReference type="AlphaFoldDB" id="A0A3G9J1G8"/>
<gene>
    <name evidence="1" type="ORF">Back11_35600</name>
</gene>
<reference evidence="1 2" key="1">
    <citation type="submission" date="2018-11" db="EMBL/GenBank/DDBJ databases">
        <title>Complete genome sequence of Paenibacillus baekrokdamisoli strain KCTC 33723.</title>
        <authorList>
            <person name="Kang S.W."/>
            <person name="Lee K.C."/>
            <person name="Kim K.K."/>
            <person name="Kim J.S."/>
            <person name="Kim D.S."/>
            <person name="Ko S.H."/>
            <person name="Yang S.H."/>
            <person name="Lee J.S."/>
        </authorList>
    </citation>
    <scope>NUCLEOTIDE SEQUENCE [LARGE SCALE GENOMIC DNA]</scope>
    <source>
        <strain evidence="1 2">KCTC 33723</strain>
    </source>
</reference>
<name>A0A3G9J1G8_9BACL</name>
<organism evidence="1 2">
    <name type="scientific">Paenibacillus baekrokdamisoli</name>
    <dbReference type="NCBI Taxonomy" id="1712516"/>
    <lineage>
        <taxon>Bacteria</taxon>
        <taxon>Bacillati</taxon>
        <taxon>Bacillota</taxon>
        <taxon>Bacilli</taxon>
        <taxon>Bacillales</taxon>
        <taxon>Paenibacillaceae</taxon>
        <taxon>Paenibacillus</taxon>
    </lineage>
</organism>
<sequence>MKEMETMNVAPFTQWLVDVALRGESAGLKIDDNPSFCLMDTGYSEFNGRLLLISTLPASKNRQAADGSFCNIARLHN</sequence>